<keyword evidence="2" id="KW-1185">Reference proteome</keyword>
<dbReference type="Proteomes" id="UP001190466">
    <property type="component" value="Chromosome"/>
</dbReference>
<accession>A0ABM9MKP7</accession>
<dbReference type="SUPFAM" id="SSF101898">
    <property type="entry name" value="NHL repeat"/>
    <property type="match status" value="1"/>
</dbReference>
<gene>
    <name evidence="1" type="ORF">MU0050_004877</name>
</gene>
<reference evidence="1 2" key="1">
    <citation type="submission" date="2023-08" db="EMBL/GenBank/DDBJ databases">
        <authorList>
            <person name="Folkvardsen B D."/>
            <person name="Norman A."/>
        </authorList>
    </citation>
    <scope>NUCLEOTIDE SEQUENCE [LARGE SCALE GENOMIC DNA]</scope>
    <source>
        <strain evidence="1 2">Mu0050</strain>
    </source>
</reference>
<dbReference type="Gene3D" id="2.120.10.30">
    <property type="entry name" value="TolB, C-terminal domain"/>
    <property type="match status" value="1"/>
</dbReference>
<dbReference type="EMBL" id="OY726395">
    <property type="protein sequence ID" value="CAJ1587582.1"/>
    <property type="molecule type" value="Genomic_DNA"/>
</dbReference>
<proteinExistence type="predicted"/>
<dbReference type="RefSeq" id="WP_316513326.1">
    <property type="nucleotide sequence ID" value="NZ_OY726395.1"/>
</dbReference>
<organism evidence="1 2">
    <name type="scientific">[Mycobacterium] wendilense</name>
    <dbReference type="NCBI Taxonomy" id="3064284"/>
    <lineage>
        <taxon>Bacteria</taxon>
        <taxon>Bacillati</taxon>
        <taxon>Actinomycetota</taxon>
        <taxon>Actinomycetes</taxon>
        <taxon>Mycobacteriales</taxon>
        <taxon>Mycobacteriaceae</taxon>
        <taxon>Mycolicibacter</taxon>
    </lineage>
</organism>
<sequence>MPLQTGPQSVLVDPMGAITMAVDATGTLYLGGFATGIWTLTPGAVELTPRNGATVTSLAAAPDGTLSFVTALDTVETLRPGSSTADPLPFGEIRQRSQIAVAPDGTVYLGDNARNKLLKLVPGAGAPTEVPVQGLEGMGHMAVDADGNVFVSTMGRIVKVGPNSETADPVEGAPADVGGLAVDAAGNLYATDIKAGTVSRLPARGGAWVQLPFSNIKSPTRIDVDRAGNVYVMADIGNFQGRQIVKLAVE</sequence>
<dbReference type="InterPro" id="IPR011042">
    <property type="entry name" value="6-blade_b-propeller_TolB-like"/>
</dbReference>
<name>A0ABM9MKP7_9MYCO</name>
<evidence type="ECO:0000313" key="2">
    <source>
        <dbReference type="Proteomes" id="UP001190466"/>
    </source>
</evidence>
<evidence type="ECO:0008006" key="3">
    <source>
        <dbReference type="Google" id="ProtNLM"/>
    </source>
</evidence>
<evidence type="ECO:0000313" key="1">
    <source>
        <dbReference type="EMBL" id="CAJ1587582.1"/>
    </source>
</evidence>
<dbReference type="SUPFAM" id="SSF63829">
    <property type="entry name" value="Calcium-dependent phosphotriesterase"/>
    <property type="match status" value="1"/>
</dbReference>
<protein>
    <recommendedName>
        <fullName evidence="3">Serine/threonine protein kinase</fullName>
    </recommendedName>
</protein>